<dbReference type="AlphaFoldDB" id="A0A0M3IJA5"/>
<proteinExistence type="predicted"/>
<sequence length="129" mass="14135">MACIIDSFSSALLLGGEVCDGREGFVDCDARSCAADVPQLVASGQKRLRCEAGSAHEIFAQLPILLTFRDAFFYLGILKTIAKLGNGQHCHHTCIMHKPPMRLVHTPTASRVRSILITPISTSLIYHHF</sequence>
<name>A0A0M3IJA5_ASCLU</name>
<evidence type="ECO:0000313" key="2">
    <source>
        <dbReference type="WBParaSite" id="ALUE_0001870901-mRNA-1"/>
    </source>
</evidence>
<organism evidence="1 2">
    <name type="scientific">Ascaris lumbricoides</name>
    <name type="common">Giant roundworm</name>
    <dbReference type="NCBI Taxonomy" id="6252"/>
    <lineage>
        <taxon>Eukaryota</taxon>
        <taxon>Metazoa</taxon>
        <taxon>Ecdysozoa</taxon>
        <taxon>Nematoda</taxon>
        <taxon>Chromadorea</taxon>
        <taxon>Rhabditida</taxon>
        <taxon>Spirurina</taxon>
        <taxon>Ascaridomorpha</taxon>
        <taxon>Ascaridoidea</taxon>
        <taxon>Ascarididae</taxon>
        <taxon>Ascaris</taxon>
    </lineage>
</organism>
<evidence type="ECO:0000313" key="1">
    <source>
        <dbReference type="Proteomes" id="UP000036681"/>
    </source>
</evidence>
<reference evidence="2" key="1">
    <citation type="submission" date="2017-02" db="UniProtKB">
        <authorList>
            <consortium name="WormBaseParasite"/>
        </authorList>
    </citation>
    <scope>IDENTIFICATION</scope>
</reference>
<keyword evidence="1" id="KW-1185">Reference proteome</keyword>
<dbReference type="Proteomes" id="UP000036681">
    <property type="component" value="Unplaced"/>
</dbReference>
<accession>A0A0M3IJA5</accession>
<dbReference type="WBParaSite" id="ALUE_0001870901-mRNA-1">
    <property type="protein sequence ID" value="ALUE_0001870901-mRNA-1"/>
    <property type="gene ID" value="ALUE_0001870901"/>
</dbReference>
<protein>
    <submittedName>
        <fullName evidence="2">Secreted protein</fullName>
    </submittedName>
</protein>